<dbReference type="AlphaFoldDB" id="A0A1T1AUF5"/>
<evidence type="ECO:0000256" key="1">
    <source>
        <dbReference type="ARBA" id="ARBA00022676"/>
    </source>
</evidence>
<gene>
    <name evidence="6" type="ORF">RF819_13300</name>
</gene>
<evidence type="ECO:0000313" key="7">
    <source>
        <dbReference type="Proteomes" id="UP000190750"/>
    </source>
</evidence>
<dbReference type="PANTHER" id="PTHR30160">
    <property type="entry name" value="TETRAACYLDISACCHARIDE 4'-KINASE-RELATED"/>
    <property type="match status" value="1"/>
</dbReference>
<accession>A0A1T1AUF5</accession>
<proteinExistence type="inferred from homology"/>
<dbReference type="GO" id="GO:0008713">
    <property type="term" value="F:ADP-heptose-lipopolysaccharide heptosyltransferase activity"/>
    <property type="evidence" value="ECO:0007669"/>
    <property type="project" value="UniProtKB-EC"/>
</dbReference>
<evidence type="ECO:0000256" key="4">
    <source>
        <dbReference type="ARBA" id="ARBA00044042"/>
    </source>
</evidence>
<dbReference type="GO" id="GO:0005829">
    <property type="term" value="C:cytosol"/>
    <property type="evidence" value="ECO:0007669"/>
    <property type="project" value="TreeGrafter"/>
</dbReference>
<dbReference type="SUPFAM" id="SSF53756">
    <property type="entry name" value="UDP-Glycosyltransferase/glycogen phosphorylase"/>
    <property type="match status" value="1"/>
</dbReference>
<dbReference type="InterPro" id="IPR051199">
    <property type="entry name" value="LPS_LOS_Heptosyltrfase"/>
</dbReference>
<dbReference type="PANTHER" id="PTHR30160:SF7">
    <property type="entry name" value="ADP-HEPTOSE--LPS HEPTOSYLTRANSFERASE 2"/>
    <property type="match status" value="1"/>
</dbReference>
<name>A0A1T1AUF5_RHOFE</name>
<keyword evidence="2 6" id="KW-0808">Transferase</keyword>
<dbReference type="CDD" id="cd03789">
    <property type="entry name" value="GT9_LPS_heptosyltransferase"/>
    <property type="match status" value="1"/>
</dbReference>
<dbReference type="Proteomes" id="UP000190750">
    <property type="component" value="Unassembled WGS sequence"/>
</dbReference>
<dbReference type="Pfam" id="PF01075">
    <property type="entry name" value="Glyco_transf_9"/>
    <property type="match status" value="1"/>
</dbReference>
<dbReference type="Gene3D" id="3.40.50.2000">
    <property type="entry name" value="Glycogen Phosphorylase B"/>
    <property type="match status" value="2"/>
</dbReference>
<dbReference type="EMBL" id="MTJN01000002">
    <property type="protein sequence ID" value="OOV07578.1"/>
    <property type="molecule type" value="Genomic_DNA"/>
</dbReference>
<dbReference type="RefSeq" id="WP_078365428.1">
    <property type="nucleotide sequence ID" value="NZ_MTJN01000002.1"/>
</dbReference>
<comment type="similarity">
    <text evidence="3">Belongs to the glycosyltransferase 9 family.</text>
</comment>
<evidence type="ECO:0000256" key="2">
    <source>
        <dbReference type="ARBA" id="ARBA00022679"/>
    </source>
</evidence>
<dbReference type="OrthoDB" id="9797795at2"/>
<dbReference type="GO" id="GO:0009244">
    <property type="term" value="P:lipopolysaccharide core region biosynthetic process"/>
    <property type="evidence" value="ECO:0007669"/>
    <property type="project" value="TreeGrafter"/>
</dbReference>
<sequence>MKPSSSPVKRALIVAPQWIGDAVMTEPLLRRLQARGERLTVGALPWVAPVYRAMPQVAEVIEFPFAHGGLQLRERRRLAKQMDGQFDVAYICPNSLKSALLPFLAGIPERVGYLGEARVGLLTHRMKNPAKGQRPPMVAFYSALSGEGDVASDQPRLHLDTTEADACLSALGLQRSGYYVMAPGAEYGPAKRWPTRHFAELARQLQKPVVLLGSGKEADLCAEITQACQGADGSSQATILNLAGKTSLAQALCLISATQGLISNDSGLMHVGAGFGVPQVAIFGSSSPLHTPPLNAAAHVLWLKNDPAYQPPLDCAPCFERICPLGHTRCLNDIDATQALAFL</sequence>
<dbReference type="EC" id="2.4.99.24" evidence="4"/>
<comment type="catalytic activity">
    <reaction evidence="5">
        <text>an L-alpha-D-Hep-(1-&gt;5)-[alpha-Kdo-(2-&gt;4)]-alpha-Kdo-(2-&gt;6)-lipid A + ADP-L-glycero-beta-D-manno-heptose = an L-alpha-D-Hep-(1-&gt;3)-L-alpha-D-Hep-(1-&gt;5)-[alpha-Kdo-(2-&gt;4)]-alpha-Kdo-(2-&gt;6)-lipid A + ADP + H(+)</text>
        <dbReference type="Rhea" id="RHEA:74071"/>
        <dbReference type="ChEBI" id="CHEBI:15378"/>
        <dbReference type="ChEBI" id="CHEBI:61506"/>
        <dbReference type="ChEBI" id="CHEBI:193068"/>
        <dbReference type="ChEBI" id="CHEBI:193069"/>
        <dbReference type="ChEBI" id="CHEBI:456216"/>
        <dbReference type="EC" id="2.4.99.24"/>
    </reaction>
</comment>
<evidence type="ECO:0000313" key="6">
    <source>
        <dbReference type="EMBL" id="OOV07578.1"/>
    </source>
</evidence>
<organism evidence="6 7">
    <name type="scientific">Rhodoferax fermentans</name>
    <dbReference type="NCBI Taxonomy" id="28066"/>
    <lineage>
        <taxon>Bacteria</taxon>
        <taxon>Pseudomonadati</taxon>
        <taxon>Pseudomonadota</taxon>
        <taxon>Betaproteobacteria</taxon>
        <taxon>Burkholderiales</taxon>
        <taxon>Comamonadaceae</taxon>
        <taxon>Rhodoferax</taxon>
    </lineage>
</organism>
<keyword evidence="7" id="KW-1185">Reference proteome</keyword>
<dbReference type="STRING" id="28066.RF819_13300"/>
<protein>
    <recommendedName>
        <fullName evidence="4">lipopolysaccharide heptosyltransferase II</fullName>
        <ecNumber evidence="4">2.4.99.24</ecNumber>
    </recommendedName>
</protein>
<evidence type="ECO:0000256" key="3">
    <source>
        <dbReference type="ARBA" id="ARBA00043995"/>
    </source>
</evidence>
<reference evidence="6 7" key="1">
    <citation type="submission" date="2017-01" db="EMBL/GenBank/DDBJ databases">
        <title>Genome sequencing of Rhodoferax fermentans JCM 7819.</title>
        <authorList>
            <person name="Kim Y.J."/>
            <person name="Farh M.E.-A."/>
            <person name="Yang D.-C."/>
        </authorList>
    </citation>
    <scope>NUCLEOTIDE SEQUENCE [LARGE SCALE GENOMIC DNA]</scope>
    <source>
        <strain evidence="6 7">JCM 7819</strain>
    </source>
</reference>
<keyword evidence="1" id="KW-0328">Glycosyltransferase</keyword>
<dbReference type="NCBIfam" id="TIGR02195">
    <property type="entry name" value="heptsyl_trn_II"/>
    <property type="match status" value="1"/>
</dbReference>
<comment type="caution">
    <text evidence="6">The sequence shown here is derived from an EMBL/GenBank/DDBJ whole genome shotgun (WGS) entry which is preliminary data.</text>
</comment>
<dbReference type="InterPro" id="IPR002201">
    <property type="entry name" value="Glyco_trans_9"/>
</dbReference>
<dbReference type="InterPro" id="IPR011910">
    <property type="entry name" value="RfaF"/>
</dbReference>
<evidence type="ECO:0000256" key="5">
    <source>
        <dbReference type="ARBA" id="ARBA00047503"/>
    </source>
</evidence>